<gene>
    <name evidence="2" type="ORF">IL334_005322</name>
</gene>
<dbReference type="EMBL" id="CP141887">
    <property type="protein sequence ID" value="WRT68346.1"/>
    <property type="molecule type" value="Genomic_DNA"/>
</dbReference>
<sequence length="632" mass="70539">MNDINSPLPQVNNDDMIPNVPKPVIFKCAQPRSLSKQGEVKIHLPTFGVVFVHPTLYSTSIDNDESSTINQDQNRNSTLSGSIEITLSERCRIKKIVVVLYGITKLHMGVKIGWEEFGLFERSVDIIPPQSQHINDDDNGFWLEKGIQSFPFTIKIPSSISISEWVDFGYVSYMISARIQGMSDNVDKSKPLSSISKYLSPLSTILRYKSCLNQTVYNVKSFERLIPKIDSFSESNLSPSLDPIEQRGNSTSTETDMSNLTLGERGDTSSNNHDHNCDQVQSINNEASSSTSAAALDSSENHQPPPLYPIFSRTSQSSLTTTTKSTSKPNKKPQAETWLKGDLYDSKSLVIHVNPTSDGELNQLNINKDMFVDGLGSLSYNVMADVFTLGCIMLFSIKIPSPSPLVTIFSARLLFIQSYSMISPLRPDKPPHKPESPRKHILYELGNPSNPLWKGREVFGGNGYDHDNDHHHKEGWKVNAVVRMPHHDLIRPSTYDGTITPITVKHELVCQITYSVKGQDVTGRSIDSEEGESRTLTVKVPIFIPSCGLTTNAIHLPAYDKVHSEQDTSEDIKRKLSSDYRKYDCMCESSFEDLGKEAMKRMRFPEDGDDVNTASTDRQVGVKVGETLPANR</sequence>
<dbReference type="GeneID" id="87957453"/>
<evidence type="ECO:0000313" key="2">
    <source>
        <dbReference type="EMBL" id="WRT68346.1"/>
    </source>
</evidence>
<dbReference type="SUPFAM" id="SSF81296">
    <property type="entry name" value="E set domains"/>
    <property type="match status" value="1"/>
</dbReference>
<accession>A0ABZ1D5U2</accession>
<evidence type="ECO:0008006" key="4">
    <source>
        <dbReference type="Google" id="ProtNLM"/>
    </source>
</evidence>
<dbReference type="InterPro" id="IPR014752">
    <property type="entry name" value="Arrestin-like_C"/>
</dbReference>
<name>A0ABZ1D5U2_9TREE</name>
<feature type="compositionally biased region" description="Polar residues" evidence="1">
    <location>
        <begin position="247"/>
        <end position="261"/>
    </location>
</feature>
<evidence type="ECO:0000313" key="3">
    <source>
        <dbReference type="Proteomes" id="UP001329825"/>
    </source>
</evidence>
<organism evidence="2 3">
    <name type="scientific">Kwoniella shivajii</name>
    <dbReference type="NCBI Taxonomy" id="564305"/>
    <lineage>
        <taxon>Eukaryota</taxon>
        <taxon>Fungi</taxon>
        <taxon>Dikarya</taxon>
        <taxon>Basidiomycota</taxon>
        <taxon>Agaricomycotina</taxon>
        <taxon>Tremellomycetes</taxon>
        <taxon>Tremellales</taxon>
        <taxon>Cryptococcaceae</taxon>
        <taxon>Kwoniella</taxon>
    </lineage>
</organism>
<evidence type="ECO:0000256" key="1">
    <source>
        <dbReference type="SAM" id="MobiDB-lite"/>
    </source>
</evidence>
<keyword evidence="3" id="KW-1185">Reference proteome</keyword>
<dbReference type="Gene3D" id="2.60.40.640">
    <property type="match status" value="1"/>
</dbReference>
<dbReference type="Proteomes" id="UP001329825">
    <property type="component" value="Chromosome 7"/>
</dbReference>
<feature type="region of interest" description="Disordered" evidence="1">
    <location>
        <begin position="604"/>
        <end position="632"/>
    </location>
</feature>
<reference evidence="2 3" key="1">
    <citation type="submission" date="2024-01" db="EMBL/GenBank/DDBJ databases">
        <title>Comparative genomics of Cryptococcus and Kwoniella reveals pathogenesis evolution and contrasting modes of karyotype evolution via chromosome fusion or intercentromeric recombination.</title>
        <authorList>
            <person name="Coelho M.A."/>
            <person name="David-Palma M."/>
            <person name="Shea T."/>
            <person name="Bowers K."/>
            <person name="McGinley-Smith S."/>
            <person name="Mohammad A.W."/>
            <person name="Gnirke A."/>
            <person name="Yurkov A.M."/>
            <person name="Nowrousian M."/>
            <person name="Sun S."/>
            <person name="Cuomo C.A."/>
            <person name="Heitman J."/>
        </authorList>
    </citation>
    <scope>NUCLEOTIDE SEQUENCE [LARGE SCALE GENOMIC DNA]</scope>
    <source>
        <strain evidence="2">CBS 11374</strain>
    </source>
</reference>
<proteinExistence type="predicted"/>
<feature type="compositionally biased region" description="Low complexity" evidence="1">
    <location>
        <begin position="287"/>
        <end position="298"/>
    </location>
</feature>
<feature type="compositionally biased region" description="Basic and acidic residues" evidence="1">
    <location>
        <begin position="264"/>
        <end position="277"/>
    </location>
</feature>
<feature type="region of interest" description="Disordered" evidence="1">
    <location>
        <begin position="236"/>
        <end position="334"/>
    </location>
</feature>
<feature type="compositionally biased region" description="Low complexity" evidence="1">
    <location>
        <begin position="312"/>
        <end position="327"/>
    </location>
</feature>
<dbReference type="InterPro" id="IPR014756">
    <property type="entry name" value="Ig_E-set"/>
</dbReference>
<dbReference type="RefSeq" id="XP_062793086.1">
    <property type="nucleotide sequence ID" value="XM_062937035.1"/>
</dbReference>
<protein>
    <recommendedName>
        <fullName evidence="4">Arrestin C-terminal-like domain-containing protein</fullName>
    </recommendedName>
</protein>